<accession>A0A3L6PXY5</accession>
<organism evidence="7 8">
    <name type="scientific">Panicum miliaceum</name>
    <name type="common">Proso millet</name>
    <name type="synonym">Broomcorn millet</name>
    <dbReference type="NCBI Taxonomy" id="4540"/>
    <lineage>
        <taxon>Eukaryota</taxon>
        <taxon>Viridiplantae</taxon>
        <taxon>Streptophyta</taxon>
        <taxon>Embryophyta</taxon>
        <taxon>Tracheophyta</taxon>
        <taxon>Spermatophyta</taxon>
        <taxon>Magnoliopsida</taxon>
        <taxon>Liliopsida</taxon>
        <taxon>Poales</taxon>
        <taxon>Poaceae</taxon>
        <taxon>PACMAD clade</taxon>
        <taxon>Panicoideae</taxon>
        <taxon>Panicodae</taxon>
        <taxon>Paniceae</taxon>
        <taxon>Panicinae</taxon>
        <taxon>Panicum</taxon>
        <taxon>Panicum sect. Panicum</taxon>
    </lineage>
</organism>
<dbReference type="Gene3D" id="2.40.330.10">
    <property type="entry name" value="DNA-binding pseudobarrel domain"/>
    <property type="match status" value="1"/>
</dbReference>
<evidence type="ECO:0000256" key="2">
    <source>
        <dbReference type="ARBA" id="ARBA00023015"/>
    </source>
</evidence>
<dbReference type="OrthoDB" id="757982at2759"/>
<evidence type="ECO:0000256" key="4">
    <source>
        <dbReference type="ARBA" id="ARBA00023163"/>
    </source>
</evidence>
<dbReference type="PANTHER" id="PTHR31140">
    <property type="entry name" value="B3 DOMAIN-CONTAINING TRANSCRIPTION FACTOR ABI3"/>
    <property type="match status" value="1"/>
</dbReference>
<evidence type="ECO:0000313" key="8">
    <source>
        <dbReference type="Proteomes" id="UP000275267"/>
    </source>
</evidence>
<evidence type="ECO:0000256" key="3">
    <source>
        <dbReference type="ARBA" id="ARBA00023125"/>
    </source>
</evidence>
<evidence type="ECO:0000256" key="5">
    <source>
        <dbReference type="ARBA" id="ARBA00023242"/>
    </source>
</evidence>
<dbReference type="GO" id="GO:0005634">
    <property type="term" value="C:nucleus"/>
    <property type="evidence" value="ECO:0007669"/>
    <property type="project" value="UniProtKB-SubCell"/>
</dbReference>
<protein>
    <submittedName>
        <fullName evidence="7">B3 domain-containing protein</fullName>
    </submittedName>
</protein>
<gene>
    <name evidence="7" type="ORF">C2845_PM16G23950</name>
</gene>
<dbReference type="SUPFAM" id="SSF101936">
    <property type="entry name" value="DNA-binding pseudobarrel domain"/>
    <property type="match status" value="1"/>
</dbReference>
<name>A0A3L6PXY5_PANMI</name>
<dbReference type="GO" id="GO:0003677">
    <property type="term" value="F:DNA binding"/>
    <property type="evidence" value="ECO:0007669"/>
    <property type="project" value="UniProtKB-KW"/>
</dbReference>
<comment type="caution">
    <text evidence="7">The sequence shown here is derived from an EMBL/GenBank/DDBJ whole genome shotgun (WGS) entry which is preliminary data.</text>
</comment>
<dbReference type="Proteomes" id="UP000275267">
    <property type="component" value="Unassembled WGS sequence"/>
</dbReference>
<proteinExistence type="predicted"/>
<feature type="compositionally biased region" description="Pro residues" evidence="6">
    <location>
        <begin position="77"/>
        <end position="92"/>
    </location>
</feature>
<keyword evidence="5" id="KW-0539">Nucleus</keyword>
<dbReference type="CDD" id="cd10017">
    <property type="entry name" value="B3_DNA"/>
    <property type="match status" value="1"/>
</dbReference>
<keyword evidence="4" id="KW-0804">Transcription</keyword>
<feature type="region of interest" description="Disordered" evidence="6">
    <location>
        <begin position="77"/>
        <end position="108"/>
    </location>
</feature>
<evidence type="ECO:0000256" key="6">
    <source>
        <dbReference type="SAM" id="MobiDB-lite"/>
    </source>
</evidence>
<dbReference type="AlphaFoldDB" id="A0A3L6PXY5"/>
<keyword evidence="8" id="KW-1185">Reference proteome</keyword>
<evidence type="ECO:0000256" key="1">
    <source>
        <dbReference type="ARBA" id="ARBA00004123"/>
    </source>
</evidence>
<evidence type="ECO:0000313" key="7">
    <source>
        <dbReference type="EMBL" id="RLM66485.1"/>
    </source>
</evidence>
<dbReference type="InterPro" id="IPR015300">
    <property type="entry name" value="DNA-bd_pseudobarrel_sf"/>
</dbReference>
<dbReference type="InterPro" id="IPR003340">
    <property type="entry name" value="B3_DNA-bd"/>
</dbReference>
<dbReference type="EMBL" id="PQIB02000015">
    <property type="protein sequence ID" value="RLM66485.1"/>
    <property type="molecule type" value="Genomic_DNA"/>
</dbReference>
<dbReference type="GO" id="GO:0003700">
    <property type="term" value="F:DNA-binding transcription factor activity"/>
    <property type="evidence" value="ECO:0007669"/>
    <property type="project" value="InterPro"/>
</dbReference>
<comment type="subcellular location">
    <subcellularLocation>
        <location evidence="1">Nucleus</location>
    </subcellularLocation>
</comment>
<dbReference type="PANTHER" id="PTHR31140:SF90">
    <property type="entry name" value="B3 DOMAIN-CONTAINING TRANSCRIPTION FACTOR LEC2"/>
    <property type="match status" value="1"/>
</dbReference>
<dbReference type="STRING" id="4540.A0A3L6PXY5"/>
<keyword evidence="3" id="KW-0238">DNA-binding</keyword>
<reference evidence="8" key="1">
    <citation type="journal article" date="2019" name="Nat. Commun.">
        <title>The genome of broomcorn millet.</title>
        <authorList>
            <person name="Zou C."/>
            <person name="Miki D."/>
            <person name="Li D."/>
            <person name="Tang Q."/>
            <person name="Xiao L."/>
            <person name="Rajput S."/>
            <person name="Deng P."/>
            <person name="Jia W."/>
            <person name="Huang R."/>
            <person name="Zhang M."/>
            <person name="Sun Y."/>
            <person name="Hu J."/>
            <person name="Fu X."/>
            <person name="Schnable P.S."/>
            <person name="Li F."/>
            <person name="Zhang H."/>
            <person name="Feng B."/>
            <person name="Zhu X."/>
            <person name="Liu R."/>
            <person name="Schnable J.C."/>
            <person name="Zhu J.-K."/>
            <person name="Zhang H."/>
        </authorList>
    </citation>
    <scope>NUCLEOTIDE SEQUENCE [LARGE SCALE GENOMIC DNA]</scope>
</reference>
<sequence length="453" mass="50147">MANAKGSSAGGAGAGHGDLGRAISHEQYQAFVASVHRTAPGAANVHQYHHHHQYPAGLIQEPPMAMPVHVPVPRPSYSPQIAVPPPQPFARPPEPHRAQSQPPTGRYQDYSPYGNTASSQYTRGFADWGTHNNALMSLAHATTFGSGSSSINSNGFHQNFSSYNTHTWTTTYMPRNPYNTAYGPAMMNMMLQTPSFHNNHEKDSGAGFAASSFTMPATVVPTSPFQLMSPKSTNYTSTQIFEEPNNLEDTSTVYGSGDIESDHSEEPDPTPVAEIEDLKQGNGHIINAMSKTKDAEPNLPILEDKDGLILEMDDFELPAVWKFKYRYWPNNKSRMYILETTGEFVKRHGLQAKDILVIYKNKKSGRYVARAVKAEDIQVPQCECIKAGNLSEECGFAETKIMRLYHRLKNSGFTGKYQFLRVCTRSTAADILQLELVYVLAFISEAVHVQNNT</sequence>
<keyword evidence="2" id="KW-0805">Transcription regulation</keyword>
<dbReference type="InterPro" id="IPR044800">
    <property type="entry name" value="LEC2-like"/>
</dbReference>